<dbReference type="PANTHER" id="PTHR34477">
    <property type="entry name" value="UPF0213 PROTEIN YHBQ"/>
    <property type="match status" value="1"/>
</dbReference>
<dbReference type="PANTHER" id="PTHR34477:SF5">
    <property type="entry name" value="BSL5627 PROTEIN"/>
    <property type="match status" value="1"/>
</dbReference>
<accession>A0A4Q8QGK1</accession>
<dbReference type="Pfam" id="PF01541">
    <property type="entry name" value="GIY-YIG"/>
    <property type="match status" value="1"/>
</dbReference>
<dbReference type="InterPro" id="IPR050190">
    <property type="entry name" value="UPF0213_domain"/>
</dbReference>
<dbReference type="CDD" id="cd10448">
    <property type="entry name" value="GIY-YIG_unchar_3"/>
    <property type="match status" value="1"/>
</dbReference>
<organism evidence="3 4">
    <name type="scientific">Flagellimonas allohymeniacidonis</name>
    <dbReference type="NCBI Taxonomy" id="2517819"/>
    <lineage>
        <taxon>Bacteria</taxon>
        <taxon>Pseudomonadati</taxon>
        <taxon>Bacteroidota</taxon>
        <taxon>Flavobacteriia</taxon>
        <taxon>Flavobacteriales</taxon>
        <taxon>Flavobacteriaceae</taxon>
        <taxon>Flagellimonas</taxon>
    </lineage>
</organism>
<dbReference type="SMART" id="SM00465">
    <property type="entry name" value="GIYc"/>
    <property type="match status" value="1"/>
</dbReference>
<reference evidence="3 4" key="1">
    <citation type="submission" date="2019-02" db="EMBL/GenBank/DDBJ databases">
        <title>Draft genome sequence of Muricauda sp. 176CP4-71.</title>
        <authorList>
            <person name="Park J.-S."/>
        </authorList>
    </citation>
    <scope>NUCLEOTIDE SEQUENCE [LARGE SCALE GENOMIC DNA]</scope>
    <source>
        <strain evidence="3 4">176CP4-71</strain>
    </source>
</reference>
<evidence type="ECO:0000313" key="4">
    <source>
        <dbReference type="Proteomes" id="UP000291981"/>
    </source>
</evidence>
<dbReference type="RefSeq" id="WP_130613881.1">
    <property type="nucleotide sequence ID" value="NZ_SGIU01000002.1"/>
</dbReference>
<dbReference type="InterPro" id="IPR000305">
    <property type="entry name" value="GIY-YIG_endonuc"/>
</dbReference>
<dbReference type="OrthoDB" id="9807770at2"/>
<name>A0A4Q8QGK1_9FLAO</name>
<dbReference type="AlphaFoldDB" id="A0A4Q8QGK1"/>
<feature type="domain" description="GIY-YIG" evidence="2">
    <location>
        <begin position="2"/>
        <end position="79"/>
    </location>
</feature>
<keyword evidence="4" id="KW-1185">Reference proteome</keyword>
<sequence length="108" mass="12948">MTKGYCYILTNKNKTVLYIGATSNMERRINEHKQGIFPKSFTKRYNCTLLVYFEEFDCVTDAFEREKQLKAGNRKRKIDLINSINPEWYDLSLNWIDENLELRKLNKN</sequence>
<evidence type="ECO:0000256" key="1">
    <source>
        <dbReference type="ARBA" id="ARBA00007435"/>
    </source>
</evidence>
<dbReference type="SUPFAM" id="SSF82771">
    <property type="entry name" value="GIY-YIG endonuclease"/>
    <property type="match status" value="1"/>
</dbReference>
<dbReference type="InterPro" id="IPR035901">
    <property type="entry name" value="GIY-YIG_endonuc_sf"/>
</dbReference>
<protein>
    <submittedName>
        <fullName evidence="3">GIY-YIG nuclease family protein</fullName>
    </submittedName>
</protein>
<proteinExistence type="inferred from homology"/>
<dbReference type="PROSITE" id="PS50164">
    <property type="entry name" value="GIY_YIG"/>
    <property type="match status" value="1"/>
</dbReference>
<comment type="caution">
    <text evidence="3">The sequence shown here is derived from an EMBL/GenBank/DDBJ whole genome shotgun (WGS) entry which is preliminary data.</text>
</comment>
<gene>
    <name evidence="3" type="ORF">EW142_11220</name>
</gene>
<dbReference type="EMBL" id="SGIU01000002">
    <property type="protein sequence ID" value="TAI47246.1"/>
    <property type="molecule type" value="Genomic_DNA"/>
</dbReference>
<dbReference type="Proteomes" id="UP000291981">
    <property type="component" value="Unassembled WGS sequence"/>
</dbReference>
<evidence type="ECO:0000313" key="3">
    <source>
        <dbReference type="EMBL" id="TAI47246.1"/>
    </source>
</evidence>
<dbReference type="Gene3D" id="3.40.1440.10">
    <property type="entry name" value="GIY-YIG endonuclease"/>
    <property type="match status" value="1"/>
</dbReference>
<comment type="similarity">
    <text evidence="1">Belongs to the UPF0213 family.</text>
</comment>
<evidence type="ECO:0000259" key="2">
    <source>
        <dbReference type="PROSITE" id="PS50164"/>
    </source>
</evidence>